<dbReference type="InterPro" id="IPR011992">
    <property type="entry name" value="EF-hand-dom_pair"/>
</dbReference>
<dbReference type="SUPFAM" id="SSF47473">
    <property type="entry name" value="EF-hand"/>
    <property type="match status" value="1"/>
</dbReference>
<name>A0A0M0JB71_9EUKA</name>
<dbReference type="AlphaFoldDB" id="A0A0M0JB71"/>
<accession>A0A0M0JB71</accession>
<feature type="compositionally biased region" description="Low complexity" evidence="1">
    <location>
        <begin position="377"/>
        <end position="407"/>
    </location>
</feature>
<keyword evidence="3" id="KW-1185">Reference proteome</keyword>
<dbReference type="Gene3D" id="1.10.238.10">
    <property type="entry name" value="EF-hand"/>
    <property type="match status" value="1"/>
</dbReference>
<evidence type="ECO:0008006" key="4">
    <source>
        <dbReference type="Google" id="ProtNLM"/>
    </source>
</evidence>
<comment type="caution">
    <text evidence="2">The sequence shown here is derived from an EMBL/GenBank/DDBJ whole genome shotgun (WGS) entry which is preliminary data.</text>
</comment>
<reference evidence="3" key="1">
    <citation type="journal article" date="2015" name="PLoS Genet.">
        <title>Genome Sequence and Transcriptome Analyses of Chrysochromulina tobin: Metabolic Tools for Enhanced Algal Fitness in the Prominent Order Prymnesiales (Haptophyceae).</title>
        <authorList>
            <person name="Hovde B.T."/>
            <person name="Deodato C.R."/>
            <person name="Hunsperger H.M."/>
            <person name="Ryken S.A."/>
            <person name="Yost W."/>
            <person name="Jha R.K."/>
            <person name="Patterson J."/>
            <person name="Monnat R.J. Jr."/>
            <person name="Barlow S.B."/>
            <person name="Starkenburg S.R."/>
            <person name="Cattolico R.A."/>
        </authorList>
    </citation>
    <scope>NUCLEOTIDE SEQUENCE</scope>
    <source>
        <strain evidence="3">CCMP291</strain>
    </source>
</reference>
<gene>
    <name evidence="2" type="ORF">Ctob_003947</name>
</gene>
<feature type="region of interest" description="Disordered" evidence="1">
    <location>
        <begin position="350"/>
        <end position="409"/>
    </location>
</feature>
<proteinExistence type="predicted"/>
<dbReference type="Proteomes" id="UP000037460">
    <property type="component" value="Unassembled WGS sequence"/>
</dbReference>
<sequence>MSRLSSRDSTMHSSEADRREAAALYPPSRVNHLGVRKSDHGQRHKFVKTMTISFDKKDLGLQKIDKHWQLIEDAARQSDFSIPRLKEMLEAFNLQKKAGSTLVGPHTFRRVLAEFGIKDAILVRRLFEGFCGCGTKVDYRDLLRSFCSVSDADIEEKLMLLVPLYDGNGQGIDLAELTQLVVKSVQAQTGAVGATRLEQERREAGLLSSPPVDLAALLGESTVAALEMMWHEIKEVQEELYLQTLRKQQNLATSASPLAPKEEEELRKAQGTWTPPGAKPLGMSAEVMIRACRHRPSVRLLLETFLNANTIRATDGTVDPSLDKTKVVRDLHHRLTECDMEVFRKVTLGSEKPSQRHSHSQSRSQLPLVKPGPEAGSPRSPLRSPVRSPEGNPSSTSPSSSRLLPEPIWEQRGASSVTQTWSTTALIRRKYGQSSCTMNKAKHQFSTDVNRMMPLRNSLTFANLVEPKVLQKFLNKSRSDAGLPPLNTNVEKLLPSITRRGASSASLTSLHALLERR</sequence>
<dbReference type="EMBL" id="JWZX01003153">
    <property type="protein sequence ID" value="KOO23826.1"/>
    <property type="molecule type" value="Genomic_DNA"/>
</dbReference>
<protein>
    <recommendedName>
        <fullName evidence="4">EF-hand domain-containing protein</fullName>
    </recommendedName>
</protein>
<organism evidence="2 3">
    <name type="scientific">Chrysochromulina tobinii</name>
    <dbReference type="NCBI Taxonomy" id="1460289"/>
    <lineage>
        <taxon>Eukaryota</taxon>
        <taxon>Haptista</taxon>
        <taxon>Haptophyta</taxon>
        <taxon>Prymnesiophyceae</taxon>
        <taxon>Prymnesiales</taxon>
        <taxon>Chrysochromulinaceae</taxon>
        <taxon>Chrysochromulina</taxon>
    </lineage>
</organism>
<feature type="compositionally biased region" description="Basic and acidic residues" evidence="1">
    <location>
        <begin position="1"/>
        <end position="21"/>
    </location>
</feature>
<feature type="region of interest" description="Disordered" evidence="1">
    <location>
        <begin position="1"/>
        <end position="23"/>
    </location>
</feature>
<evidence type="ECO:0000256" key="1">
    <source>
        <dbReference type="SAM" id="MobiDB-lite"/>
    </source>
</evidence>
<dbReference type="OrthoDB" id="191686at2759"/>
<evidence type="ECO:0000313" key="2">
    <source>
        <dbReference type="EMBL" id="KOO23826.1"/>
    </source>
</evidence>
<evidence type="ECO:0000313" key="3">
    <source>
        <dbReference type="Proteomes" id="UP000037460"/>
    </source>
</evidence>